<proteinExistence type="predicted"/>
<dbReference type="AlphaFoldDB" id="A0A4Y9XLK4"/>
<reference evidence="1 2" key="1">
    <citation type="submission" date="2019-01" db="EMBL/GenBank/DDBJ databases">
        <title>Genome sequencing of the rare red list fungi Fomitopsis rosea.</title>
        <authorList>
            <person name="Buettner E."/>
            <person name="Kellner H."/>
        </authorList>
    </citation>
    <scope>NUCLEOTIDE SEQUENCE [LARGE SCALE GENOMIC DNA]</scope>
    <source>
        <strain evidence="1 2">DSM 105464</strain>
    </source>
</reference>
<dbReference type="EMBL" id="SEKV01001443">
    <property type="protein sequence ID" value="TFY50588.1"/>
    <property type="molecule type" value="Genomic_DNA"/>
</dbReference>
<dbReference type="Proteomes" id="UP000298390">
    <property type="component" value="Unassembled WGS sequence"/>
</dbReference>
<comment type="caution">
    <text evidence="1">The sequence shown here is derived from an EMBL/GenBank/DDBJ whole genome shotgun (WGS) entry which is preliminary data.</text>
</comment>
<organism evidence="1 2">
    <name type="scientific">Rhodofomes roseus</name>
    <dbReference type="NCBI Taxonomy" id="34475"/>
    <lineage>
        <taxon>Eukaryota</taxon>
        <taxon>Fungi</taxon>
        <taxon>Dikarya</taxon>
        <taxon>Basidiomycota</taxon>
        <taxon>Agaricomycotina</taxon>
        <taxon>Agaricomycetes</taxon>
        <taxon>Polyporales</taxon>
        <taxon>Rhodofomes</taxon>
    </lineage>
</organism>
<evidence type="ECO:0000313" key="2">
    <source>
        <dbReference type="Proteomes" id="UP000298390"/>
    </source>
</evidence>
<sequence>MPAPRRHRRIQSGDLIDLTEDIHDVSGADVAGPSNVVAPSRSSPVQPSRKPQLVYIWAYVVDGAPPENFSFDTKARTSFVSIFTSQGLRLTDQIGVWLSCRREWQYMFVDTVGDLLFYLHEGEILVWSTWGLQELQMLSGITGSSTIDVPKWPSQKSLWRAREAMAGHYNHLRLSGELNMTMTMTSEVSS</sequence>
<accession>A0A4Y9XLK4</accession>
<protein>
    <submittedName>
        <fullName evidence="1">Uncharacterized protein</fullName>
    </submittedName>
</protein>
<evidence type="ECO:0000313" key="1">
    <source>
        <dbReference type="EMBL" id="TFY50588.1"/>
    </source>
</evidence>
<name>A0A4Y9XLK4_9APHY</name>
<gene>
    <name evidence="1" type="ORF">EVJ58_g10982</name>
</gene>